<gene>
    <name evidence="2" type="ORF">D1224_00530</name>
</gene>
<evidence type="ECO:0000313" key="3">
    <source>
        <dbReference type="Proteomes" id="UP000265431"/>
    </source>
</evidence>
<dbReference type="EMBL" id="QWGB01000003">
    <property type="protein sequence ID" value="RIJ26139.1"/>
    <property type="molecule type" value="Genomic_DNA"/>
</dbReference>
<name>A0A399R9F5_9PROT</name>
<protein>
    <recommendedName>
        <fullName evidence="1">DUF6285 domain-containing protein</fullName>
    </recommendedName>
</protein>
<evidence type="ECO:0000259" key="1">
    <source>
        <dbReference type="Pfam" id="PF19802"/>
    </source>
</evidence>
<dbReference type="OrthoDB" id="8854461at2"/>
<dbReference type="Proteomes" id="UP000265431">
    <property type="component" value="Unassembled WGS sequence"/>
</dbReference>
<reference evidence="2 3" key="1">
    <citation type="submission" date="2018-08" db="EMBL/GenBank/DDBJ databases">
        <title>Henriciella mobilis sp. nov., isolated from seawater.</title>
        <authorList>
            <person name="Cheng H."/>
            <person name="Wu Y.-H."/>
            <person name="Xu X.-W."/>
            <person name="Guo L.-L."/>
        </authorList>
    </citation>
    <scope>NUCLEOTIDE SEQUENCE [LARGE SCALE GENOMIC DNA]</scope>
    <source>
        <strain evidence="2 3">CCUG66934</strain>
    </source>
</reference>
<dbReference type="AlphaFoldDB" id="A0A399R9F5"/>
<evidence type="ECO:0000313" key="2">
    <source>
        <dbReference type="EMBL" id="RIJ26139.1"/>
    </source>
</evidence>
<dbReference type="RefSeq" id="WP_119377992.1">
    <property type="nucleotide sequence ID" value="NZ_QWGB01000003.1"/>
</dbReference>
<dbReference type="Pfam" id="PF19802">
    <property type="entry name" value="DUF6285"/>
    <property type="match status" value="1"/>
</dbReference>
<feature type="domain" description="DUF6285" evidence="1">
    <location>
        <begin position="24"/>
        <end position="116"/>
    </location>
</feature>
<sequence length="125" mass="13648">MHDQPSVSELVQAVKNFVDHSAMPELKGRAAFHARVASNVLATILRDLDAREANDGAEYERLKALLPDSDGKTRQALNEELQGRIRSGELTIASAALMEHLKKTAIAQLKVDQPKYSGLATALED</sequence>
<dbReference type="InterPro" id="IPR046252">
    <property type="entry name" value="DUF6285"/>
</dbReference>
<comment type="caution">
    <text evidence="2">The sequence shown here is derived from an EMBL/GenBank/DDBJ whole genome shotgun (WGS) entry which is preliminary data.</text>
</comment>
<accession>A0A399R9F5</accession>
<keyword evidence="3" id="KW-1185">Reference proteome</keyword>
<proteinExistence type="predicted"/>
<organism evidence="2 3">
    <name type="scientific">Henriciella barbarensis</name>
    <dbReference type="NCBI Taxonomy" id="86342"/>
    <lineage>
        <taxon>Bacteria</taxon>
        <taxon>Pseudomonadati</taxon>
        <taxon>Pseudomonadota</taxon>
        <taxon>Alphaproteobacteria</taxon>
        <taxon>Hyphomonadales</taxon>
        <taxon>Hyphomonadaceae</taxon>
        <taxon>Henriciella</taxon>
    </lineage>
</organism>